<evidence type="ECO:0000313" key="3">
    <source>
        <dbReference type="Proteomes" id="UP000823388"/>
    </source>
</evidence>
<accession>A0A8T0TEU1</accession>
<organism evidence="2 3">
    <name type="scientific">Panicum virgatum</name>
    <name type="common">Blackwell switchgrass</name>
    <dbReference type="NCBI Taxonomy" id="38727"/>
    <lineage>
        <taxon>Eukaryota</taxon>
        <taxon>Viridiplantae</taxon>
        <taxon>Streptophyta</taxon>
        <taxon>Embryophyta</taxon>
        <taxon>Tracheophyta</taxon>
        <taxon>Spermatophyta</taxon>
        <taxon>Magnoliopsida</taxon>
        <taxon>Liliopsida</taxon>
        <taxon>Poales</taxon>
        <taxon>Poaceae</taxon>
        <taxon>PACMAD clade</taxon>
        <taxon>Panicoideae</taxon>
        <taxon>Panicodae</taxon>
        <taxon>Paniceae</taxon>
        <taxon>Panicinae</taxon>
        <taxon>Panicum</taxon>
        <taxon>Panicum sect. Hiantes</taxon>
    </lineage>
</organism>
<comment type="caution">
    <text evidence="2">The sequence shown here is derived from an EMBL/GenBank/DDBJ whole genome shotgun (WGS) entry which is preliminary data.</text>
</comment>
<evidence type="ECO:0000313" key="2">
    <source>
        <dbReference type="EMBL" id="KAG2606539.1"/>
    </source>
</evidence>
<sequence>DAPLASPPPPAPALEEGEIPPLAVDDVPPAADAAVEDAPLAEEDLQRPDAIDVFMPPVRMQRFAHLAFGLVDPTPESPASHIRHALGGPGGNPRVTLAPSSYGAALIMFESNAAREQTMLLAPFLGREHTVRLERHTETPNRFQFGHEAFAHLAIRNFPMEHWNRERIVYSAGPYANPHLVDPVCIQGTDFSAVLLTVKVEGTADIPFEEYVKNHAGLGAGPAAPPHPPPPPVAADVAVPGEAPPPAGLPLDGSVAAALGIAFMSLGDVLPIPIGRDLGQLYYPEVLAEPLLSKPVSVSFHMLRGSFFEIRTVGERGERGRYRIPTQPFRTNIPGD</sequence>
<proteinExistence type="predicted"/>
<evidence type="ECO:0000256" key="1">
    <source>
        <dbReference type="SAM" id="MobiDB-lite"/>
    </source>
</evidence>
<feature type="non-terminal residue" evidence="2">
    <location>
        <position position="336"/>
    </location>
</feature>
<dbReference type="PANTHER" id="PTHR34303">
    <property type="entry name" value="OS01G0890400 PROTEIN-RELATED"/>
    <property type="match status" value="1"/>
</dbReference>
<dbReference type="PANTHER" id="PTHR34303:SF8">
    <property type="entry name" value="OS09G0372600 PROTEIN"/>
    <property type="match status" value="1"/>
</dbReference>
<dbReference type="AlphaFoldDB" id="A0A8T0TEU1"/>
<feature type="region of interest" description="Disordered" evidence="1">
    <location>
        <begin position="1"/>
        <end position="26"/>
    </location>
</feature>
<name>A0A8T0TEU1_PANVG</name>
<reference evidence="2" key="1">
    <citation type="submission" date="2020-05" db="EMBL/GenBank/DDBJ databases">
        <title>WGS assembly of Panicum virgatum.</title>
        <authorList>
            <person name="Lovell J.T."/>
            <person name="Jenkins J."/>
            <person name="Shu S."/>
            <person name="Juenger T.E."/>
            <person name="Schmutz J."/>
        </authorList>
    </citation>
    <scope>NUCLEOTIDE SEQUENCE</scope>
    <source>
        <strain evidence="2">AP13</strain>
    </source>
</reference>
<gene>
    <name evidence="2" type="ORF">PVAP13_4NG045966</name>
</gene>
<dbReference type="Proteomes" id="UP000823388">
    <property type="component" value="Chromosome 4N"/>
</dbReference>
<feature type="non-terminal residue" evidence="2">
    <location>
        <position position="1"/>
    </location>
</feature>
<feature type="compositionally biased region" description="Pro residues" evidence="1">
    <location>
        <begin position="1"/>
        <end position="12"/>
    </location>
</feature>
<protein>
    <submittedName>
        <fullName evidence="2">Uncharacterized protein</fullName>
    </submittedName>
</protein>
<dbReference type="EMBL" id="CM029044">
    <property type="protein sequence ID" value="KAG2606539.1"/>
    <property type="molecule type" value="Genomic_DNA"/>
</dbReference>
<keyword evidence="3" id="KW-1185">Reference proteome</keyword>